<keyword evidence="1" id="KW-1277">Toxin-antitoxin system</keyword>
<gene>
    <name evidence="2" type="ORF">KGD84_02405</name>
</gene>
<dbReference type="Pfam" id="PF05016">
    <property type="entry name" value="ParE_toxin"/>
    <property type="match status" value="1"/>
</dbReference>
<dbReference type="InterPro" id="IPR007712">
    <property type="entry name" value="RelE/ParE_toxin"/>
</dbReference>
<dbReference type="RefSeq" id="WP_220564497.1">
    <property type="nucleotide sequence ID" value="NZ_CP074133.1"/>
</dbReference>
<sequence length="99" mass="11597">MNRHVTRFTAAAQRQMRRIPRSEAVRILHRLAELQNALDEGDTGAFDIKPLSGHQGRWRLRVGDYRVVYAIDKDDDGQPIIWVWVLGVGDRRDIYDRNR</sequence>
<dbReference type="InterPro" id="IPR035093">
    <property type="entry name" value="RelE/ParE_toxin_dom_sf"/>
</dbReference>
<evidence type="ECO:0000313" key="2">
    <source>
        <dbReference type="EMBL" id="QUX23273.1"/>
    </source>
</evidence>
<name>A0ABX8BSB8_9ACTN</name>
<accession>A0ABX8BSB8</accession>
<protein>
    <submittedName>
        <fullName evidence="2">Type II toxin-antitoxin system RelE/ParE family toxin</fullName>
    </submittedName>
</protein>
<keyword evidence="3" id="KW-1185">Reference proteome</keyword>
<evidence type="ECO:0000313" key="3">
    <source>
        <dbReference type="Proteomes" id="UP000676079"/>
    </source>
</evidence>
<proteinExistence type="predicted"/>
<dbReference type="EMBL" id="CP074133">
    <property type="protein sequence ID" value="QUX23273.1"/>
    <property type="molecule type" value="Genomic_DNA"/>
</dbReference>
<dbReference type="Proteomes" id="UP000676079">
    <property type="component" value="Chromosome"/>
</dbReference>
<evidence type="ECO:0000256" key="1">
    <source>
        <dbReference type="ARBA" id="ARBA00022649"/>
    </source>
</evidence>
<organism evidence="2 3">
    <name type="scientific">Nocardiopsis changdeensis</name>
    <dbReference type="NCBI Taxonomy" id="2831969"/>
    <lineage>
        <taxon>Bacteria</taxon>
        <taxon>Bacillati</taxon>
        <taxon>Actinomycetota</taxon>
        <taxon>Actinomycetes</taxon>
        <taxon>Streptosporangiales</taxon>
        <taxon>Nocardiopsidaceae</taxon>
        <taxon>Nocardiopsis</taxon>
    </lineage>
</organism>
<reference evidence="2 3" key="1">
    <citation type="submission" date="2021-05" db="EMBL/GenBank/DDBJ databases">
        <title>Direct Submission.</title>
        <authorList>
            <person name="Li K."/>
            <person name="Gao J."/>
        </authorList>
    </citation>
    <scope>NUCLEOTIDE SEQUENCE [LARGE SCALE GENOMIC DNA]</scope>
    <source>
        <strain evidence="2 3">Mg02</strain>
    </source>
</reference>
<dbReference type="Gene3D" id="3.30.2310.20">
    <property type="entry name" value="RelE-like"/>
    <property type="match status" value="1"/>
</dbReference>
<dbReference type="SUPFAM" id="SSF143011">
    <property type="entry name" value="RelE-like"/>
    <property type="match status" value="1"/>
</dbReference>